<dbReference type="InterPro" id="IPR040050">
    <property type="entry name" value="ZNF830-like"/>
</dbReference>
<evidence type="ECO:0000256" key="3">
    <source>
        <dbReference type="ARBA" id="ARBA00022771"/>
    </source>
</evidence>
<dbReference type="Proteomes" id="UP001358417">
    <property type="component" value="Unassembled WGS sequence"/>
</dbReference>
<dbReference type="GO" id="GO:0033314">
    <property type="term" value="P:mitotic DNA replication checkpoint signaling"/>
    <property type="evidence" value="ECO:0007669"/>
    <property type="project" value="TreeGrafter"/>
</dbReference>
<dbReference type="RefSeq" id="XP_064710814.1">
    <property type="nucleotide sequence ID" value="XM_064848190.1"/>
</dbReference>
<keyword evidence="3" id="KW-0863">Zinc-finger</keyword>
<evidence type="ECO:0000256" key="1">
    <source>
        <dbReference type="ARBA" id="ARBA00004123"/>
    </source>
</evidence>
<evidence type="ECO:0000256" key="4">
    <source>
        <dbReference type="ARBA" id="ARBA00022833"/>
    </source>
</evidence>
<dbReference type="GO" id="GO:0044773">
    <property type="term" value="P:mitotic DNA damage checkpoint signaling"/>
    <property type="evidence" value="ECO:0007669"/>
    <property type="project" value="TreeGrafter"/>
</dbReference>
<dbReference type="GO" id="GO:0005681">
    <property type="term" value="C:spliceosomal complex"/>
    <property type="evidence" value="ECO:0007669"/>
    <property type="project" value="InterPro"/>
</dbReference>
<dbReference type="GO" id="GO:0033260">
    <property type="term" value="P:nuclear DNA replication"/>
    <property type="evidence" value="ECO:0007669"/>
    <property type="project" value="TreeGrafter"/>
</dbReference>
<gene>
    <name evidence="8" type="ORF">LTR84_004615</name>
</gene>
<proteinExistence type="predicted"/>
<dbReference type="InterPro" id="IPR036236">
    <property type="entry name" value="Znf_C2H2_sf"/>
</dbReference>
<sequence>MADVRALLAAERQSRRITHAHLSYTKAGVLLCNVCNLNVKSEALWEGHLRSANHRKNVLASQEPATKPQKRKIEDIEVDLPQEDRYQADRDGRKKPKSRSVTLTSTADGYREGEAGAQVRSPPPELEPEPTGQAGHVHATTSPSPKISSTLDVPPQSPQPSEPHPPPQPQPEVDEDEWAAFEREVAPLTAPQQESGTISQPPTSYEGATITAAPLSAAQIAQQADEQKRRRLDTEADDEKEDEGRRLEEEFDVMEEMEERVRRLREKREALRHLAPGKELGGQEAGSTGLESKSAADEPVGVVHDENHNHDHDQQHDNNDDDDDDDDDDDEDDWYR</sequence>
<feature type="compositionally biased region" description="Polar residues" evidence="7">
    <location>
        <begin position="190"/>
        <end position="203"/>
    </location>
</feature>
<feature type="compositionally biased region" description="Basic and acidic residues" evidence="7">
    <location>
        <begin position="225"/>
        <end position="234"/>
    </location>
</feature>
<dbReference type="GO" id="GO:0003676">
    <property type="term" value="F:nucleic acid binding"/>
    <property type="evidence" value="ECO:0007669"/>
    <property type="project" value="InterPro"/>
</dbReference>
<comment type="caution">
    <text evidence="8">The sequence shown here is derived from an EMBL/GenBank/DDBJ whole genome shotgun (WGS) entry which is preliminary data.</text>
</comment>
<dbReference type="EMBL" id="JAVRRD010000002">
    <property type="protein sequence ID" value="KAK5062542.1"/>
    <property type="molecule type" value="Genomic_DNA"/>
</dbReference>
<dbReference type="PANTHER" id="PTHR13278">
    <property type="entry name" value="ZINC FINGER PROTEIN 830"/>
    <property type="match status" value="1"/>
</dbReference>
<evidence type="ECO:0000256" key="7">
    <source>
        <dbReference type="SAM" id="MobiDB-lite"/>
    </source>
</evidence>
<feature type="compositionally biased region" description="Basic and acidic residues" evidence="7">
    <location>
        <begin position="303"/>
        <end position="318"/>
    </location>
</feature>
<comment type="subcellular location">
    <subcellularLocation>
        <location evidence="1">Nucleus</location>
    </subcellularLocation>
</comment>
<feature type="compositionally biased region" description="Acidic residues" evidence="7">
    <location>
        <begin position="249"/>
        <end position="258"/>
    </location>
</feature>
<evidence type="ECO:0000256" key="2">
    <source>
        <dbReference type="ARBA" id="ARBA00022723"/>
    </source>
</evidence>
<feature type="region of interest" description="Disordered" evidence="7">
    <location>
        <begin position="56"/>
        <end position="336"/>
    </location>
</feature>
<feature type="compositionally biased region" description="Basic and acidic residues" evidence="7">
    <location>
        <begin position="82"/>
        <end position="92"/>
    </location>
</feature>
<keyword evidence="4" id="KW-0862">Zinc</keyword>
<keyword evidence="5" id="KW-0175">Coiled coil</keyword>
<name>A0AAV9NMV2_9EURO</name>
<evidence type="ECO:0000256" key="5">
    <source>
        <dbReference type="ARBA" id="ARBA00023054"/>
    </source>
</evidence>
<evidence type="ECO:0000256" key="6">
    <source>
        <dbReference type="ARBA" id="ARBA00023242"/>
    </source>
</evidence>
<feature type="compositionally biased region" description="Polar residues" evidence="7">
    <location>
        <begin position="139"/>
        <end position="151"/>
    </location>
</feature>
<dbReference type="AlphaFoldDB" id="A0AAV9NMV2"/>
<keyword evidence="9" id="KW-1185">Reference proteome</keyword>
<reference evidence="8 9" key="1">
    <citation type="submission" date="2023-08" db="EMBL/GenBank/DDBJ databases">
        <title>Black Yeasts Isolated from many extreme environments.</title>
        <authorList>
            <person name="Coleine C."/>
            <person name="Stajich J.E."/>
            <person name="Selbmann L."/>
        </authorList>
    </citation>
    <scope>NUCLEOTIDE SEQUENCE [LARGE SCALE GENOMIC DNA]</scope>
    <source>
        <strain evidence="8 9">CCFEE 5792</strain>
    </source>
</reference>
<evidence type="ECO:0000313" key="8">
    <source>
        <dbReference type="EMBL" id="KAK5062542.1"/>
    </source>
</evidence>
<keyword evidence="2" id="KW-0479">Metal-binding</keyword>
<keyword evidence="6" id="KW-0539">Nucleus</keyword>
<dbReference type="GO" id="GO:0008270">
    <property type="term" value="F:zinc ion binding"/>
    <property type="evidence" value="ECO:0007669"/>
    <property type="project" value="UniProtKB-KW"/>
</dbReference>
<dbReference type="GeneID" id="89972793"/>
<organism evidence="8 9">
    <name type="scientific">Exophiala bonariae</name>
    <dbReference type="NCBI Taxonomy" id="1690606"/>
    <lineage>
        <taxon>Eukaryota</taxon>
        <taxon>Fungi</taxon>
        <taxon>Dikarya</taxon>
        <taxon>Ascomycota</taxon>
        <taxon>Pezizomycotina</taxon>
        <taxon>Eurotiomycetes</taxon>
        <taxon>Chaetothyriomycetidae</taxon>
        <taxon>Chaetothyriales</taxon>
        <taxon>Herpotrichiellaceae</taxon>
        <taxon>Exophiala</taxon>
    </lineage>
</organism>
<dbReference type="PANTHER" id="PTHR13278:SF0">
    <property type="entry name" value="ZINC FINGER PROTEIN 830"/>
    <property type="match status" value="1"/>
</dbReference>
<protein>
    <recommendedName>
        <fullName evidence="10">Coiled-coil domain-containing protein 16</fullName>
    </recommendedName>
</protein>
<evidence type="ECO:0000313" key="9">
    <source>
        <dbReference type="Proteomes" id="UP001358417"/>
    </source>
</evidence>
<accession>A0AAV9NMV2</accession>
<feature type="compositionally biased region" description="Acidic residues" evidence="7">
    <location>
        <begin position="319"/>
        <end position="336"/>
    </location>
</feature>
<dbReference type="SUPFAM" id="SSF57667">
    <property type="entry name" value="beta-beta-alpha zinc fingers"/>
    <property type="match status" value="1"/>
</dbReference>
<evidence type="ECO:0008006" key="10">
    <source>
        <dbReference type="Google" id="ProtNLM"/>
    </source>
</evidence>
<feature type="compositionally biased region" description="Pro residues" evidence="7">
    <location>
        <begin position="155"/>
        <end position="170"/>
    </location>
</feature>